<evidence type="ECO:0000259" key="2">
    <source>
        <dbReference type="Pfam" id="PF00931"/>
    </source>
</evidence>
<keyword evidence="1" id="KW-0611">Plant defense</keyword>
<organism evidence="3 4">
    <name type="scientific">Centaurea solstitialis</name>
    <name type="common">yellow star-thistle</name>
    <dbReference type="NCBI Taxonomy" id="347529"/>
    <lineage>
        <taxon>Eukaryota</taxon>
        <taxon>Viridiplantae</taxon>
        <taxon>Streptophyta</taxon>
        <taxon>Embryophyta</taxon>
        <taxon>Tracheophyta</taxon>
        <taxon>Spermatophyta</taxon>
        <taxon>Magnoliopsida</taxon>
        <taxon>eudicotyledons</taxon>
        <taxon>Gunneridae</taxon>
        <taxon>Pentapetalae</taxon>
        <taxon>asterids</taxon>
        <taxon>campanulids</taxon>
        <taxon>Asterales</taxon>
        <taxon>Asteraceae</taxon>
        <taxon>Carduoideae</taxon>
        <taxon>Cardueae</taxon>
        <taxon>Centaureinae</taxon>
        <taxon>Centaurea</taxon>
    </lineage>
</organism>
<proteinExistence type="predicted"/>
<dbReference type="PANTHER" id="PTHR36766:SF70">
    <property type="entry name" value="DISEASE RESISTANCE PROTEIN RGA4"/>
    <property type="match status" value="1"/>
</dbReference>
<gene>
    <name evidence="3" type="ORF">OSB04_026535</name>
</gene>
<dbReference type="GO" id="GO:0006952">
    <property type="term" value="P:defense response"/>
    <property type="evidence" value="ECO:0007669"/>
    <property type="project" value="UniProtKB-KW"/>
</dbReference>
<reference evidence="3" key="1">
    <citation type="submission" date="2023-03" db="EMBL/GenBank/DDBJ databases">
        <title>Chromosome-scale reference genome and RAD-based genetic map of yellow starthistle (Centaurea solstitialis) reveal putative structural variation and QTLs associated with invader traits.</title>
        <authorList>
            <person name="Reatini B."/>
            <person name="Cang F.A."/>
            <person name="Jiang Q."/>
            <person name="Mckibben M.T.W."/>
            <person name="Barker M.S."/>
            <person name="Rieseberg L.H."/>
            <person name="Dlugosch K.M."/>
        </authorList>
    </citation>
    <scope>NUCLEOTIDE SEQUENCE</scope>
    <source>
        <strain evidence="3">CAN-66</strain>
        <tissue evidence="3">Leaf</tissue>
    </source>
</reference>
<dbReference type="GO" id="GO:0043531">
    <property type="term" value="F:ADP binding"/>
    <property type="evidence" value="ECO:0007669"/>
    <property type="project" value="InterPro"/>
</dbReference>
<dbReference type="InterPro" id="IPR002182">
    <property type="entry name" value="NB-ARC"/>
</dbReference>
<protein>
    <recommendedName>
        <fullName evidence="2">NB-ARC domain-containing protein</fullName>
    </recommendedName>
</protein>
<comment type="caution">
    <text evidence="3">The sequence shown here is derived from an EMBL/GenBank/DDBJ whole genome shotgun (WGS) entry which is preliminary data.</text>
</comment>
<name>A0AA38SBN0_9ASTR</name>
<dbReference type="InterPro" id="IPR027417">
    <property type="entry name" value="P-loop_NTPase"/>
</dbReference>
<dbReference type="Gene3D" id="3.40.50.300">
    <property type="entry name" value="P-loop containing nucleotide triphosphate hydrolases"/>
    <property type="match status" value="1"/>
</dbReference>
<evidence type="ECO:0000313" key="4">
    <source>
        <dbReference type="Proteomes" id="UP001172457"/>
    </source>
</evidence>
<dbReference type="SUPFAM" id="SSF52540">
    <property type="entry name" value="P-loop containing nucleoside triphosphate hydrolases"/>
    <property type="match status" value="1"/>
</dbReference>
<dbReference type="AlphaFoldDB" id="A0AA38SBN0"/>
<evidence type="ECO:0000256" key="1">
    <source>
        <dbReference type="ARBA" id="ARBA00022821"/>
    </source>
</evidence>
<dbReference type="Proteomes" id="UP001172457">
    <property type="component" value="Chromosome 7"/>
</dbReference>
<sequence length="182" mass="20587">MVPIGMVHGRDENEYSVVEKIYCEDIVGGGGEGFWVYGIRGMAAKKGYPSSINAVNKAPCETLELEEMQGMFQDMLEGKRFLIVLDDVWIEETTEWDKLCKPLIGGAKGSILVMSTRNHSSCRMLARIPEFQHQLRCLSEDNSWLFFKKLAFALGKGSEDENITELESIGKELVKRYAMEFC</sequence>
<dbReference type="EMBL" id="JARYMX010000007">
    <property type="protein sequence ID" value="KAJ9540029.1"/>
    <property type="molecule type" value="Genomic_DNA"/>
</dbReference>
<evidence type="ECO:0000313" key="3">
    <source>
        <dbReference type="EMBL" id="KAJ9540029.1"/>
    </source>
</evidence>
<keyword evidence="4" id="KW-1185">Reference proteome</keyword>
<feature type="domain" description="NB-ARC" evidence="2">
    <location>
        <begin position="66"/>
        <end position="153"/>
    </location>
</feature>
<dbReference type="Pfam" id="PF00931">
    <property type="entry name" value="NB-ARC"/>
    <property type="match status" value="1"/>
</dbReference>
<dbReference type="PANTHER" id="PTHR36766">
    <property type="entry name" value="PLANT BROAD-SPECTRUM MILDEW RESISTANCE PROTEIN RPW8"/>
    <property type="match status" value="1"/>
</dbReference>
<accession>A0AA38SBN0</accession>